<feature type="domain" description="Metallo-beta-lactamase" evidence="8">
    <location>
        <begin position="13"/>
        <end position="175"/>
    </location>
</feature>
<feature type="binding site" evidence="7">
    <location>
        <position position="135"/>
    </location>
    <ligand>
        <name>Zn(2+)</name>
        <dbReference type="ChEBI" id="CHEBI:29105"/>
        <label>1</label>
    </ligand>
</feature>
<feature type="binding site" evidence="7">
    <location>
        <position position="56"/>
    </location>
    <ligand>
        <name>Zn(2+)</name>
        <dbReference type="ChEBI" id="CHEBI:29105"/>
        <label>1</label>
    </ligand>
</feature>
<evidence type="ECO:0000256" key="4">
    <source>
        <dbReference type="ARBA" id="ARBA00022723"/>
    </source>
</evidence>
<dbReference type="Pfam" id="PF16123">
    <property type="entry name" value="HAGH_C"/>
    <property type="match status" value="1"/>
</dbReference>
<feature type="binding site" evidence="7">
    <location>
        <position position="135"/>
    </location>
    <ligand>
        <name>Zn(2+)</name>
        <dbReference type="ChEBI" id="CHEBI:29105"/>
        <label>2</label>
    </ligand>
</feature>
<dbReference type="InterPro" id="IPR017782">
    <property type="entry name" value="Hydroxyacylglutathione_Hdrlase"/>
</dbReference>
<proteinExistence type="inferred from homology"/>
<evidence type="ECO:0000313" key="10">
    <source>
        <dbReference type="Proteomes" id="UP000294325"/>
    </source>
</evidence>
<comment type="function">
    <text evidence="7">Thiolesterase that catalyzes the hydrolysis of S-D-lactoyl-glutathione to form glutathione and D-lactic acid.</text>
</comment>
<dbReference type="GO" id="GO:0017001">
    <property type="term" value="P:antibiotic catabolic process"/>
    <property type="evidence" value="ECO:0007669"/>
    <property type="project" value="InterPro"/>
</dbReference>
<dbReference type="InterPro" id="IPR032282">
    <property type="entry name" value="HAGH_C"/>
</dbReference>
<dbReference type="Proteomes" id="UP000294325">
    <property type="component" value="Chromosome"/>
</dbReference>
<keyword evidence="6 7" id="KW-0862">Zinc</keyword>
<organism evidence="9 10">
    <name type="scientific">Nitrosococcus wardiae</name>
    <dbReference type="NCBI Taxonomy" id="1814290"/>
    <lineage>
        <taxon>Bacteria</taxon>
        <taxon>Pseudomonadati</taxon>
        <taxon>Pseudomonadota</taxon>
        <taxon>Gammaproteobacteria</taxon>
        <taxon>Chromatiales</taxon>
        <taxon>Chromatiaceae</taxon>
        <taxon>Nitrosococcus</taxon>
    </lineage>
</organism>
<dbReference type="GO" id="GO:0008800">
    <property type="term" value="F:beta-lactamase activity"/>
    <property type="evidence" value="ECO:0007669"/>
    <property type="project" value="InterPro"/>
</dbReference>
<evidence type="ECO:0000313" key="9">
    <source>
        <dbReference type="EMBL" id="QBQ56041.1"/>
    </source>
</evidence>
<dbReference type="UniPathway" id="UPA00619">
    <property type="reaction ID" value="UER00676"/>
</dbReference>
<keyword evidence="4 7" id="KW-0479">Metal-binding</keyword>
<gene>
    <name evidence="7" type="primary">gloB</name>
    <name evidence="9" type="ORF">E3U44_17140</name>
</gene>
<dbReference type="SUPFAM" id="SSF56281">
    <property type="entry name" value="Metallo-hydrolase/oxidoreductase"/>
    <property type="match status" value="1"/>
</dbReference>
<dbReference type="OrthoDB" id="9802248at2"/>
<dbReference type="Pfam" id="PF00753">
    <property type="entry name" value="Lactamase_B"/>
    <property type="match status" value="1"/>
</dbReference>
<accession>A0A4P7C0R9</accession>
<sequence length="263" mass="29267">MLIEQIWTANAYRNFNYLIACPETGEALAIDPLDYRQCLATAKRNGWQIRQILNTHEHGDHTGGNRAMIAQTGAKLLAHKNAKDKIRSLDQGLGAGDVVKVGKTVELEVLDTPGHTLSHVCLFAHSDPPALFCGDTLFNAGAGNCYHGGDPSALYHTFTQQLAKLPDATRIYPGHEYIVNNLRFTLDREPDNAQAAALLSKVKFQDPNHAFVSTLALEKEINIFFRLDSPTLIRKLGEAFPELPNTPDPKTVFLKLRELRNKW</sequence>
<evidence type="ECO:0000259" key="8">
    <source>
        <dbReference type="SMART" id="SM00849"/>
    </source>
</evidence>
<feature type="binding site" evidence="7">
    <location>
        <position position="175"/>
    </location>
    <ligand>
        <name>Zn(2+)</name>
        <dbReference type="ChEBI" id="CHEBI:29105"/>
        <label>2</label>
    </ligand>
</feature>
<dbReference type="AlphaFoldDB" id="A0A4P7C0R9"/>
<feature type="binding site" evidence="7">
    <location>
        <position position="61"/>
    </location>
    <ligand>
        <name>Zn(2+)</name>
        <dbReference type="ChEBI" id="CHEBI:29105"/>
        <label>2</label>
    </ligand>
</feature>
<comment type="similarity">
    <text evidence="3 7">Belongs to the metallo-beta-lactamase superfamily. Glyoxalase II family.</text>
</comment>
<dbReference type="Gene3D" id="3.60.15.10">
    <property type="entry name" value="Ribonuclease Z/Hydroxyacylglutathione hydrolase-like"/>
    <property type="match status" value="1"/>
</dbReference>
<dbReference type="GO" id="GO:0004416">
    <property type="term" value="F:hydroxyacylglutathione hydrolase activity"/>
    <property type="evidence" value="ECO:0007669"/>
    <property type="project" value="UniProtKB-UniRule"/>
</dbReference>
<comment type="subunit">
    <text evidence="7">Monomer.</text>
</comment>
<evidence type="ECO:0000256" key="1">
    <source>
        <dbReference type="ARBA" id="ARBA00001623"/>
    </source>
</evidence>
<evidence type="ECO:0000256" key="6">
    <source>
        <dbReference type="ARBA" id="ARBA00022833"/>
    </source>
</evidence>
<keyword evidence="5 7" id="KW-0378">Hydrolase</keyword>
<dbReference type="InterPro" id="IPR001279">
    <property type="entry name" value="Metallo-B-lactamas"/>
</dbReference>
<dbReference type="InterPro" id="IPR001018">
    <property type="entry name" value="Beta-lactamase_class-B_CS"/>
</dbReference>
<evidence type="ECO:0000256" key="7">
    <source>
        <dbReference type="HAMAP-Rule" id="MF_01374"/>
    </source>
</evidence>
<keyword evidence="10" id="KW-1185">Reference proteome</keyword>
<dbReference type="KEGG" id="nwr:E3U44_17140"/>
<dbReference type="EC" id="3.1.2.6" evidence="7"/>
<comment type="catalytic activity">
    <reaction evidence="1 7">
        <text>an S-(2-hydroxyacyl)glutathione + H2O = a 2-hydroxy carboxylate + glutathione + H(+)</text>
        <dbReference type="Rhea" id="RHEA:21864"/>
        <dbReference type="ChEBI" id="CHEBI:15377"/>
        <dbReference type="ChEBI" id="CHEBI:15378"/>
        <dbReference type="ChEBI" id="CHEBI:57925"/>
        <dbReference type="ChEBI" id="CHEBI:58896"/>
        <dbReference type="ChEBI" id="CHEBI:71261"/>
        <dbReference type="EC" id="3.1.2.6"/>
    </reaction>
</comment>
<dbReference type="GO" id="GO:0008270">
    <property type="term" value="F:zinc ion binding"/>
    <property type="evidence" value="ECO:0007669"/>
    <property type="project" value="InterPro"/>
</dbReference>
<dbReference type="InterPro" id="IPR035680">
    <property type="entry name" value="Clx_II_MBL"/>
</dbReference>
<feature type="binding site" evidence="7">
    <location>
        <position position="60"/>
    </location>
    <ligand>
        <name>Zn(2+)</name>
        <dbReference type="ChEBI" id="CHEBI:29105"/>
        <label>2</label>
    </ligand>
</feature>
<dbReference type="GO" id="GO:0019243">
    <property type="term" value="P:methylglyoxal catabolic process to D-lactate via S-lactoyl-glutathione"/>
    <property type="evidence" value="ECO:0007669"/>
    <property type="project" value="InterPro"/>
</dbReference>
<evidence type="ECO:0000256" key="2">
    <source>
        <dbReference type="ARBA" id="ARBA00004963"/>
    </source>
</evidence>
<dbReference type="RefSeq" id="WP_134359294.1">
    <property type="nucleotide sequence ID" value="NZ_CP038033.1"/>
</dbReference>
<evidence type="ECO:0000256" key="3">
    <source>
        <dbReference type="ARBA" id="ARBA00006759"/>
    </source>
</evidence>
<dbReference type="CDD" id="cd07723">
    <property type="entry name" value="hydroxyacylglutathione_hydrolase_MBL-fold"/>
    <property type="match status" value="1"/>
</dbReference>
<protein>
    <recommendedName>
        <fullName evidence="7">Hydroxyacylglutathione hydrolase</fullName>
        <ecNumber evidence="7">3.1.2.6</ecNumber>
    </recommendedName>
    <alternativeName>
        <fullName evidence="7">Glyoxalase II</fullName>
        <shortName evidence="7">Glx II</shortName>
    </alternativeName>
</protein>
<dbReference type="PANTHER" id="PTHR11935">
    <property type="entry name" value="BETA LACTAMASE DOMAIN"/>
    <property type="match status" value="1"/>
</dbReference>
<dbReference type="PANTHER" id="PTHR11935:SF94">
    <property type="entry name" value="TENZING NORGAY, ISOFORM C"/>
    <property type="match status" value="1"/>
</dbReference>
<dbReference type="PROSITE" id="PS00743">
    <property type="entry name" value="BETA_LACTAMASE_B_1"/>
    <property type="match status" value="1"/>
</dbReference>
<comment type="cofactor">
    <cofactor evidence="7">
        <name>Zn(2+)</name>
        <dbReference type="ChEBI" id="CHEBI:29105"/>
    </cofactor>
    <text evidence="7">Binds 2 Zn(2+) ions per subunit.</text>
</comment>
<dbReference type="HAMAP" id="MF_01374">
    <property type="entry name" value="Glyoxalase_2"/>
    <property type="match status" value="1"/>
</dbReference>
<dbReference type="InterPro" id="IPR036866">
    <property type="entry name" value="RibonucZ/Hydroxyglut_hydro"/>
</dbReference>
<dbReference type="EMBL" id="CP038033">
    <property type="protein sequence ID" value="QBQ56041.1"/>
    <property type="molecule type" value="Genomic_DNA"/>
</dbReference>
<dbReference type="SMART" id="SM00849">
    <property type="entry name" value="Lactamase_B"/>
    <property type="match status" value="1"/>
</dbReference>
<name>A0A4P7C0R9_9GAMM</name>
<evidence type="ECO:0000256" key="5">
    <source>
        <dbReference type="ARBA" id="ARBA00022801"/>
    </source>
</evidence>
<reference evidence="9 10" key="1">
    <citation type="submission" date="2019-03" db="EMBL/GenBank/DDBJ databases">
        <title>The genome sequence of Nitrosococcus wardiae strain D1FHST reveals the archetypal metabolic capacity of ammonia-oxidizing Gammaproteobacteria.</title>
        <authorList>
            <person name="Wang L."/>
            <person name="Lim C.K."/>
            <person name="Hanson T.E."/>
            <person name="Dang H."/>
            <person name="Klotz M.G."/>
        </authorList>
    </citation>
    <scope>NUCLEOTIDE SEQUENCE [LARGE SCALE GENOMIC DNA]</scope>
    <source>
        <strain evidence="9 10">D1FHS</strain>
    </source>
</reference>
<feature type="binding site" evidence="7">
    <location>
        <position position="58"/>
    </location>
    <ligand>
        <name>Zn(2+)</name>
        <dbReference type="ChEBI" id="CHEBI:29105"/>
        <label>1</label>
    </ligand>
</feature>
<comment type="pathway">
    <text evidence="2 7">Secondary metabolite metabolism; methylglyoxal degradation; (R)-lactate from methylglyoxal: step 2/2.</text>
</comment>
<feature type="binding site" evidence="7">
    <location>
        <position position="115"/>
    </location>
    <ligand>
        <name>Zn(2+)</name>
        <dbReference type="ChEBI" id="CHEBI:29105"/>
        <label>1</label>
    </ligand>
</feature>